<comment type="caution">
    <text evidence="2">The sequence shown here is derived from an EMBL/GenBank/DDBJ whole genome shotgun (WGS) entry which is preliminary data.</text>
</comment>
<accession>A0A9D2BZ04</accession>
<keyword evidence="1" id="KW-1133">Transmembrane helix</keyword>
<name>A0A9D2BZ04_9FIRM</name>
<evidence type="ECO:0000313" key="3">
    <source>
        <dbReference type="Proteomes" id="UP000823868"/>
    </source>
</evidence>
<dbReference type="Pfam" id="PF06898">
    <property type="entry name" value="YqfD"/>
    <property type="match status" value="1"/>
</dbReference>
<protein>
    <submittedName>
        <fullName evidence="2">Sporulation protein YqfD</fullName>
    </submittedName>
</protein>
<evidence type="ECO:0000313" key="2">
    <source>
        <dbReference type="EMBL" id="HIY20975.1"/>
    </source>
</evidence>
<sequence length="402" mass="44192">MRRAVNFLRGSVEVEASGPFPERFLNLCAQRGVVFWGVTWMDSGAVRIQVPRSARRSLDALAQRAGCTLTEVERSGIPAFLARFRRRYSLWVGLSLSVLAVLFLSHFVLVVDVQGNDRVPTAEILATLRRLGVHPGTFSPTIDIDNVEEEVLLELEDLSWIAINRSGVRAEVLVRERVEPPEVVDEDELGDVIAERDGVITRLEVLSGESDWKVGDPVAKGDVLIRGDVLLEGPLYSESDVGWQQVRAQGQIEAITRRTLEAAIPLTASVKQDTGDPERHLFVEWMGRRFDLFSWGTAQGSGRKKSAQLWSPQLPDGLALPVVVGVERIQGYETASAPVDLAAAENLLREQLELSLREQVGKGEITHTQFTSVVRDGLLTVTLIADCVEEIGRFVPDGAGGA</sequence>
<reference evidence="2" key="1">
    <citation type="journal article" date="2021" name="PeerJ">
        <title>Extensive microbial diversity within the chicken gut microbiome revealed by metagenomics and culture.</title>
        <authorList>
            <person name="Gilroy R."/>
            <person name="Ravi A."/>
            <person name="Getino M."/>
            <person name="Pursley I."/>
            <person name="Horton D.L."/>
            <person name="Alikhan N.F."/>
            <person name="Baker D."/>
            <person name="Gharbi K."/>
            <person name="Hall N."/>
            <person name="Watson M."/>
            <person name="Adriaenssens E.M."/>
            <person name="Foster-Nyarko E."/>
            <person name="Jarju S."/>
            <person name="Secka A."/>
            <person name="Antonio M."/>
            <person name="Oren A."/>
            <person name="Chaudhuri R.R."/>
            <person name="La Ragione R."/>
            <person name="Hildebrand F."/>
            <person name="Pallen M.J."/>
        </authorList>
    </citation>
    <scope>NUCLEOTIDE SEQUENCE</scope>
    <source>
        <strain evidence="2">ChiBcec16_6824</strain>
    </source>
</reference>
<dbReference type="AlphaFoldDB" id="A0A9D2BZ04"/>
<gene>
    <name evidence="2" type="ORF">H9841_03620</name>
</gene>
<proteinExistence type="predicted"/>
<evidence type="ECO:0000256" key="1">
    <source>
        <dbReference type="SAM" id="Phobius"/>
    </source>
</evidence>
<dbReference type="InterPro" id="IPR010690">
    <property type="entry name" value="YqfD"/>
</dbReference>
<feature type="transmembrane region" description="Helical" evidence="1">
    <location>
        <begin position="90"/>
        <end position="111"/>
    </location>
</feature>
<organism evidence="2 3">
    <name type="scientific">Candidatus Flavonifractor merdigallinarum</name>
    <dbReference type="NCBI Taxonomy" id="2838589"/>
    <lineage>
        <taxon>Bacteria</taxon>
        <taxon>Bacillati</taxon>
        <taxon>Bacillota</taxon>
        <taxon>Clostridia</taxon>
        <taxon>Eubacteriales</taxon>
        <taxon>Oscillospiraceae</taxon>
        <taxon>Flavonifractor</taxon>
    </lineage>
</organism>
<keyword evidence="1" id="KW-0812">Transmembrane</keyword>
<reference evidence="2" key="2">
    <citation type="submission" date="2021-04" db="EMBL/GenBank/DDBJ databases">
        <authorList>
            <person name="Gilroy R."/>
        </authorList>
    </citation>
    <scope>NUCLEOTIDE SEQUENCE</scope>
    <source>
        <strain evidence="2">ChiBcec16_6824</strain>
    </source>
</reference>
<dbReference type="EMBL" id="DXDX01000065">
    <property type="protein sequence ID" value="HIY20975.1"/>
    <property type="molecule type" value="Genomic_DNA"/>
</dbReference>
<dbReference type="Proteomes" id="UP000823868">
    <property type="component" value="Unassembled WGS sequence"/>
</dbReference>
<keyword evidence="1" id="KW-0472">Membrane</keyword>